<comment type="cofactor">
    <cofactor evidence="1">
        <name>Zn(2+)</name>
        <dbReference type="ChEBI" id="CHEBI:29105"/>
    </cofactor>
</comment>
<organism evidence="10 11">
    <name type="scientific">Bacteroides eggerthii</name>
    <dbReference type="NCBI Taxonomy" id="28111"/>
    <lineage>
        <taxon>Bacteria</taxon>
        <taxon>Pseudomonadati</taxon>
        <taxon>Bacteroidota</taxon>
        <taxon>Bacteroidia</taxon>
        <taxon>Bacteroidales</taxon>
        <taxon>Bacteroidaceae</taxon>
        <taxon>Bacteroides</taxon>
    </lineage>
</organism>
<reference evidence="9 12" key="3">
    <citation type="journal article" date="2019" name="Science, e1252229">
        <title>Invertible promoters mediate bacterial phase variation, antibiotic resistance, and host adaptation in the gut.</title>
        <authorList>
            <person name="Jiang X."/>
            <person name="Hall A.B."/>
            <person name="Arthur T.D."/>
            <person name="Plichta D.R."/>
            <person name="Covington C.T."/>
            <person name="Poyet M."/>
            <person name="Crothers J."/>
            <person name="Moses P.L."/>
            <person name="Tolonen A.C."/>
            <person name="Vlamakis H."/>
            <person name="Alm E.J."/>
            <person name="Xavier R.J."/>
        </authorList>
    </citation>
    <scope>NUCLEOTIDE SEQUENCE [LARGE SCALE GENOMIC DNA]</scope>
    <source>
        <strain evidence="12">bj_0095</strain>
        <strain evidence="9">Bj_0095</strain>
    </source>
</reference>
<keyword evidence="3" id="KW-0479">Metal-binding</keyword>
<dbReference type="EC" id="1.1.1.1" evidence="10"/>
<dbReference type="InterPro" id="IPR011032">
    <property type="entry name" value="GroES-like_sf"/>
</dbReference>
<evidence type="ECO:0000256" key="3">
    <source>
        <dbReference type="ARBA" id="ARBA00022723"/>
    </source>
</evidence>
<dbReference type="SUPFAM" id="SSF55347">
    <property type="entry name" value="Glyceraldehyde-3-phosphate dehydrogenase-like, C-terminal domain"/>
    <property type="match status" value="1"/>
</dbReference>
<evidence type="ECO:0000313" key="8">
    <source>
        <dbReference type="EMBL" id="QUT46381.1"/>
    </source>
</evidence>
<evidence type="ECO:0000313" key="13">
    <source>
        <dbReference type="Proteomes" id="UP000335496"/>
    </source>
</evidence>
<name>A0A380YNI4_9BACE</name>
<dbReference type="InterPro" id="IPR020843">
    <property type="entry name" value="ER"/>
</dbReference>
<dbReference type="GeneID" id="93071593"/>
<dbReference type="EMBL" id="CP072227">
    <property type="protein sequence ID" value="QUT46381.1"/>
    <property type="molecule type" value="Genomic_DNA"/>
</dbReference>
<dbReference type="SMART" id="SM00829">
    <property type="entry name" value="PKS_ER"/>
    <property type="match status" value="1"/>
</dbReference>
<evidence type="ECO:0000259" key="6">
    <source>
        <dbReference type="SMART" id="SM00829"/>
    </source>
</evidence>
<evidence type="ECO:0000313" key="12">
    <source>
        <dbReference type="Proteomes" id="UP000291917"/>
    </source>
</evidence>
<keyword evidence="13" id="KW-1185">Reference proteome</keyword>
<dbReference type="Pfam" id="PF22725">
    <property type="entry name" value="GFO_IDH_MocA_C3"/>
    <property type="match status" value="1"/>
</dbReference>
<dbReference type="InterPro" id="IPR013149">
    <property type="entry name" value="ADH-like_C"/>
</dbReference>
<dbReference type="Gene3D" id="3.90.180.10">
    <property type="entry name" value="Medium-chain alcohol dehydrogenases, catalytic domain"/>
    <property type="match status" value="1"/>
</dbReference>
<reference evidence="10 11" key="1">
    <citation type="submission" date="2018-06" db="EMBL/GenBank/DDBJ databases">
        <authorList>
            <consortium name="Pathogen Informatics"/>
            <person name="Doyle S."/>
        </authorList>
    </citation>
    <scope>NUCLEOTIDE SEQUENCE [LARGE SCALE GENOMIC DNA]</scope>
    <source>
        <strain evidence="10 11">NCTC11155</strain>
    </source>
</reference>
<dbReference type="SUPFAM" id="SSF51735">
    <property type="entry name" value="NAD(P)-binding Rossmann-fold domains"/>
    <property type="match status" value="2"/>
</dbReference>
<evidence type="ECO:0000313" key="7">
    <source>
        <dbReference type="EMBL" id="KAA5273887.1"/>
    </source>
</evidence>
<dbReference type="CDD" id="cd08255">
    <property type="entry name" value="2-desacetyl-2-hydroxyethyl_bacteriochlorophyllide_like"/>
    <property type="match status" value="1"/>
</dbReference>
<dbReference type="PANTHER" id="PTHR43350">
    <property type="entry name" value="NAD-DEPENDENT ALCOHOL DEHYDROGENASE"/>
    <property type="match status" value="1"/>
</dbReference>
<dbReference type="Proteomes" id="UP000335496">
    <property type="component" value="Unassembled WGS sequence"/>
</dbReference>
<dbReference type="Proteomes" id="UP000679226">
    <property type="component" value="Chromosome"/>
</dbReference>
<keyword evidence="4" id="KW-0862">Zinc</keyword>
<dbReference type="RefSeq" id="WP_004290445.1">
    <property type="nucleotide sequence ID" value="NZ_CABKNQ010000018.1"/>
</dbReference>
<dbReference type="EMBL" id="VVZX01000011">
    <property type="protein sequence ID" value="KAA5273887.1"/>
    <property type="molecule type" value="Genomic_DNA"/>
</dbReference>
<evidence type="ECO:0000313" key="9">
    <source>
        <dbReference type="EMBL" id="RYT73805.1"/>
    </source>
</evidence>
<comment type="similarity">
    <text evidence="2">Belongs to the zinc-containing alcohol dehydrogenase family.</text>
</comment>
<dbReference type="KEGG" id="beg:INE88_03210"/>
<dbReference type="EMBL" id="RCXL01000012">
    <property type="protein sequence ID" value="RYT73805.1"/>
    <property type="molecule type" value="Genomic_DNA"/>
</dbReference>
<dbReference type="Gene3D" id="3.40.50.720">
    <property type="entry name" value="NAD(P)-binding Rossmann-like Domain"/>
    <property type="match status" value="2"/>
</dbReference>
<proteinExistence type="inferred from homology"/>
<dbReference type="SUPFAM" id="SSF50129">
    <property type="entry name" value="GroES-like"/>
    <property type="match status" value="1"/>
</dbReference>
<dbReference type="InterPro" id="IPR013154">
    <property type="entry name" value="ADH-like_N"/>
</dbReference>
<dbReference type="Proteomes" id="UP000291917">
    <property type="component" value="Unassembled WGS sequence"/>
</dbReference>
<evidence type="ECO:0000256" key="1">
    <source>
        <dbReference type="ARBA" id="ARBA00001947"/>
    </source>
</evidence>
<evidence type="ECO:0000313" key="11">
    <source>
        <dbReference type="Proteomes" id="UP000254424"/>
    </source>
</evidence>
<dbReference type="GO" id="GO:0000166">
    <property type="term" value="F:nucleotide binding"/>
    <property type="evidence" value="ECO:0007669"/>
    <property type="project" value="InterPro"/>
</dbReference>
<dbReference type="Gene3D" id="3.30.360.10">
    <property type="entry name" value="Dihydrodipicolinate Reductase, domain 2"/>
    <property type="match status" value="1"/>
</dbReference>
<dbReference type="Pfam" id="PF00107">
    <property type="entry name" value="ADH_zinc_N"/>
    <property type="match status" value="1"/>
</dbReference>
<dbReference type="EMBL" id="UFSX01000001">
    <property type="protein sequence ID" value="SUV29706.1"/>
    <property type="molecule type" value="Genomic_DNA"/>
</dbReference>
<dbReference type="Pfam" id="PF08240">
    <property type="entry name" value="ADH_N"/>
    <property type="match status" value="1"/>
</dbReference>
<evidence type="ECO:0000256" key="4">
    <source>
        <dbReference type="ARBA" id="ARBA00022833"/>
    </source>
</evidence>
<feature type="domain" description="Enoyl reductase (ER)" evidence="6">
    <location>
        <begin position="52"/>
        <end position="338"/>
    </location>
</feature>
<reference evidence="7 13" key="2">
    <citation type="journal article" date="2019" name="Nat. Med.">
        <title>A library of human gut bacterial isolates paired with longitudinal multiomics data enables mechanistic microbiome research.</title>
        <authorList>
            <person name="Poyet M."/>
            <person name="Groussin M."/>
            <person name="Gibbons S.M."/>
            <person name="Avila-Pacheco J."/>
            <person name="Jiang X."/>
            <person name="Kearney S.M."/>
            <person name="Perrotta A.R."/>
            <person name="Berdy B."/>
            <person name="Zhao S."/>
            <person name="Lieberman T.D."/>
            <person name="Swanson P.K."/>
            <person name="Smith M."/>
            <person name="Roesemann S."/>
            <person name="Alexander J.E."/>
            <person name="Rich S.A."/>
            <person name="Livny J."/>
            <person name="Vlamakis H."/>
            <person name="Clish C."/>
            <person name="Bullock K."/>
            <person name="Deik A."/>
            <person name="Scott J."/>
            <person name="Pierce K.A."/>
            <person name="Xavier R.J."/>
            <person name="Alm E.J."/>
        </authorList>
    </citation>
    <scope>NUCLEOTIDE SEQUENCE [LARGE SCALE GENOMIC DNA]</scope>
    <source>
        <strain evidence="7 13">BIOML-A1</strain>
    </source>
</reference>
<dbReference type="GO" id="GO:0046872">
    <property type="term" value="F:metal ion binding"/>
    <property type="evidence" value="ECO:0007669"/>
    <property type="project" value="UniProtKB-KW"/>
</dbReference>
<dbReference type="Pfam" id="PF01408">
    <property type="entry name" value="GFO_IDH_MocA"/>
    <property type="match status" value="1"/>
</dbReference>
<dbReference type="Proteomes" id="UP000254424">
    <property type="component" value="Unassembled WGS sequence"/>
</dbReference>
<evidence type="ECO:0000256" key="2">
    <source>
        <dbReference type="ARBA" id="ARBA00008072"/>
    </source>
</evidence>
<keyword evidence="5 10" id="KW-0560">Oxidoreductase</keyword>
<dbReference type="GO" id="GO:0004022">
    <property type="term" value="F:alcohol dehydrogenase (NAD+) activity"/>
    <property type="evidence" value="ECO:0007669"/>
    <property type="project" value="UniProtKB-EC"/>
</dbReference>
<protein>
    <submittedName>
        <fullName evidence="7 9">Dehydrogenase</fullName>
    </submittedName>
    <submittedName>
        <fullName evidence="10">Oxidoreductase domain protein</fullName>
        <ecNumber evidence="10">1.1.1.1</ecNumber>
    </submittedName>
    <submittedName>
        <fullName evidence="8">Oxidoreductase family, NAD-binding Rossmann fold</fullName>
    </submittedName>
</protein>
<evidence type="ECO:0000313" key="10">
    <source>
        <dbReference type="EMBL" id="SUV29706.1"/>
    </source>
</evidence>
<dbReference type="InterPro" id="IPR055170">
    <property type="entry name" value="GFO_IDH_MocA-like_dom"/>
</dbReference>
<dbReference type="AlphaFoldDB" id="A0A380YNI4"/>
<dbReference type="InterPro" id="IPR000683">
    <property type="entry name" value="Gfo/Idh/MocA-like_OxRdtase_N"/>
</dbReference>
<dbReference type="STRING" id="483216.BACEGG_02124"/>
<accession>A0A380YNI4</accession>
<reference evidence="8" key="4">
    <citation type="journal article" date="2021" name="PLoS Genet.">
        <title>Mobile Type VI secretion system loci of the gut Bacteroidales display extensive intra-ecosystem transfer, multi-species spread and geographical clustering.</title>
        <authorList>
            <person name="Garcia-Bayona L."/>
            <person name="Coyne M.J."/>
            <person name="Comstock L.E."/>
        </authorList>
    </citation>
    <scope>NUCLEOTIDE SEQUENCE</scope>
    <source>
        <strain evidence="8">CL11T00C20</strain>
    </source>
</reference>
<dbReference type="InterPro" id="IPR036291">
    <property type="entry name" value="NAD(P)-bd_dom_sf"/>
</dbReference>
<sequence length="708" mass="77690">MRQIIQDMKSGQTILEEVPVPQVKSGSVLIKTSCSLVSLGTERMLVEFGKASLIDKARQQPDKVKQVLDKIKTDGVQPTIEAVFNKLGHPLPLGYCNSGTVVAIGNGVTEFKVGDRVASNGQHAEYVCVPKNLVAKIPENVSDEEAAFTVIGSIGLQGIRLINPQLGETVVVIGLGLIGLIAAQLLQANGCRVIGIDFDEEKVQLAREKNIIGINPTKGTDPVKYVLEETASYGADAILITASTKTDEVIHQAAEMSRKKGRIVLVGVIGLGLRRDDFYKKELSFQVSCSYGPGRYDDDYENRGIDYPLPFVRWTEKRNFETVLQAIAMGRIDVKSLITEEVKLDNYKEIYGDMRKHGSIASIIKYPSDSKMRTVVEVTSLNFTGTKGQIGIIGAGNFTSATMLPALTKSKACIRYIASAQGLSAKILAKKVGAKRATSDYHEILKDDVVDLVMITTRHNLHAPMVLDALYAGKHVFVEKPLCLNQKELGEIVTAYQMAQKNGVTLTVGFNRRFSSFAVKMKELAGKGVKNIIATMNAGFIPSEVWVHDLKTGGGRIIGEACHFIDLCSFLTDSIVTSVCMNAMGENPEENTDNASILLRYKDGSNAVINYFANGSKSYSKERVEIYTQEKTLVLDNWRELKGYGCKGFTKMKKSMDKGHTTQFSLLNERILRGGEALIPFCSIINTTKASFACIESLKLNKWIEIEP</sequence>
<dbReference type="PANTHER" id="PTHR43350:SF19">
    <property type="entry name" value="D-GULOSIDE 3-DEHYDROGENASE"/>
    <property type="match status" value="1"/>
</dbReference>
<dbReference type="OrthoDB" id="9781031at2"/>
<gene>
    <name evidence="9" type="ORF">EAJ03_09280</name>
    <name evidence="7" type="ORF">F2Z23_09840</name>
    <name evidence="8" type="ORF">INE88_03210</name>
    <name evidence="10" type="ORF">NCTC11155_01696</name>
</gene>
<evidence type="ECO:0000256" key="5">
    <source>
        <dbReference type="ARBA" id="ARBA00023002"/>
    </source>
</evidence>